<evidence type="ECO:0000313" key="2">
    <source>
        <dbReference type="Proteomes" id="UP000095282"/>
    </source>
</evidence>
<dbReference type="InterPro" id="IPR029058">
    <property type="entry name" value="AB_hydrolase_fold"/>
</dbReference>
<dbReference type="InterPro" id="IPR002018">
    <property type="entry name" value="CarbesteraseB"/>
</dbReference>
<feature type="domain" description="Carboxylesterase type B" evidence="1">
    <location>
        <begin position="2"/>
        <end position="105"/>
    </location>
</feature>
<evidence type="ECO:0000313" key="3">
    <source>
        <dbReference type="WBParaSite" id="Csp11.Scaffold506.g2445.t1"/>
    </source>
</evidence>
<sequence length="132" mass="15457">MDHYNKNIWKDYIPEQARGSPHANEYHYLFNMPVMAKIDMSKEPESWIQRDLVDMVVSFTKTGVPHVQNVEWRPVSDPDDVNFLNFESSGVSIKHGLFQEPLEFWNNLRQREGFDLVDPTNSISKTDSKDEL</sequence>
<evidence type="ECO:0000259" key="1">
    <source>
        <dbReference type="Pfam" id="PF00135"/>
    </source>
</evidence>
<dbReference type="SUPFAM" id="SSF53474">
    <property type="entry name" value="alpha/beta-Hydrolases"/>
    <property type="match status" value="1"/>
</dbReference>
<keyword evidence="2" id="KW-1185">Reference proteome</keyword>
<dbReference type="AlphaFoldDB" id="A0A1I7T4Y7"/>
<accession>A0A1I7T4Y7</accession>
<protein>
    <submittedName>
        <fullName evidence="3">COesterase domain-containing protein</fullName>
    </submittedName>
</protein>
<dbReference type="STRING" id="1561998.A0A1I7T4Y7"/>
<organism evidence="2 3">
    <name type="scientific">Caenorhabditis tropicalis</name>
    <dbReference type="NCBI Taxonomy" id="1561998"/>
    <lineage>
        <taxon>Eukaryota</taxon>
        <taxon>Metazoa</taxon>
        <taxon>Ecdysozoa</taxon>
        <taxon>Nematoda</taxon>
        <taxon>Chromadorea</taxon>
        <taxon>Rhabditida</taxon>
        <taxon>Rhabditina</taxon>
        <taxon>Rhabditomorpha</taxon>
        <taxon>Rhabditoidea</taxon>
        <taxon>Rhabditidae</taxon>
        <taxon>Peloderinae</taxon>
        <taxon>Caenorhabditis</taxon>
    </lineage>
</organism>
<dbReference type="Pfam" id="PF00135">
    <property type="entry name" value="COesterase"/>
    <property type="match status" value="1"/>
</dbReference>
<dbReference type="Gene3D" id="3.40.50.1820">
    <property type="entry name" value="alpha/beta hydrolase"/>
    <property type="match status" value="1"/>
</dbReference>
<dbReference type="Proteomes" id="UP000095282">
    <property type="component" value="Unplaced"/>
</dbReference>
<proteinExistence type="predicted"/>
<dbReference type="WBParaSite" id="Csp11.Scaffold506.g2445.t1">
    <property type="protein sequence ID" value="Csp11.Scaffold506.g2445.t1"/>
    <property type="gene ID" value="Csp11.Scaffold506.g2445"/>
</dbReference>
<reference evidence="3" key="1">
    <citation type="submission" date="2016-11" db="UniProtKB">
        <authorList>
            <consortium name="WormBaseParasite"/>
        </authorList>
    </citation>
    <scope>IDENTIFICATION</scope>
</reference>
<name>A0A1I7T4Y7_9PELO</name>
<dbReference type="eggNOG" id="KOG1516">
    <property type="taxonomic scope" value="Eukaryota"/>
</dbReference>